<dbReference type="InterPro" id="IPR028082">
    <property type="entry name" value="Peripla_BP_I"/>
</dbReference>
<evidence type="ECO:0000256" key="2">
    <source>
        <dbReference type="ARBA" id="ARBA00007639"/>
    </source>
</evidence>
<dbReference type="Pfam" id="PF13407">
    <property type="entry name" value="Peripla_BP_4"/>
    <property type="match status" value="1"/>
</dbReference>
<feature type="chain" id="PRO_5045335439" evidence="3">
    <location>
        <begin position="23"/>
        <end position="393"/>
    </location>
</feature>
<name>A0ABV2LZI8_9FIRM</name>
<organism evidence="5 6">
    <name type="scientific">Blautia caecimuris</name>
    <dbReference type="NCBI Taxonomy" id="1796615"/>
    <lineage>
        <taxon>Bacteria</taxon>
        <taxon>Bacillati</taxon>
        <taxon>Bacillota</taxon>
        <taxon>Clostridia</taxon>
        <taxon>Lachnospirales</taxon>
        <taxon>Lachnospiraceae</taxon>
        <taxon>Blautia</taxon>
    </lineage>
</organism>
<comment type="subcellular location">
    <subcellularLocation>
        <location evidence="1">Cell envelope</location>
    </subcellularLocation>
</comment>
<dbReference type="PANTHER" id="PTHR30036">
    <property type="entry name" value="D-XYLOSE-BINDING PERIPLASMIC PROTEIN"/>
    <property type="match status" value="1"/>
</dbReference>
<dbReference type="Proteomes" id="UP001549106">
    <property type="component" value="Unassembled WGS sequence"/>
</dbReference>
<reference evidence="5 6" key="1">
    <citation type="submission" date="2024-06" db="EMBL/GenBank/DDBJ databases">
        <title>Genomic Encyclopedia of Type Strains, Phase IV (KMG-IV): sequencing the most valuable type-strain genomes for metagenomic binning, comparative biology and taxonomic classification.</title>
        <authorList>
            <person name="Goeker M."/>
        </authorList>
    </citation>
    <scope>NUCLEOTIDE SEQUENCE [LARGE SCALE GENOMIC DNA]</scope>
    <source>
        <strain evidence="5 6">DSM 29492</strain>
    </source>
</reference>
<protein>
    <submittedName>
        <fullName evidence="5">Simple sugar transport system substrate-binding protein</fullName>
    </submittedName>
</protein>
<dbReference type="EMBL" id="JBEPMJ010000004">
    <property type="protein sequence ID" value="MET3749619.1"/>
    <property type="molecule type" value="Genomic_DNA"/>
</dbReference>
<keyword evidence="6" id="KW-1185">Reference proteome</keyword>
<dbReference type="PANTHER" id="PTHR30036:SF7">
    <property type="entry name" value="ABC TRANSPORTER PERIPLASMIC-BINDING PROTEIN YPHF"/>
    <property type="match status" value="1"/>
</dbReference>
<evidence type="ECO:0000256" key="1">
    <source>
        <dbReference type="ARBA" id="ARBA00004196"/>
    </source>
</evidence>
<dbReference type="Gene3D" id="3.40.50.2300">
    <property type="match status" value="2"/>
</dbReference>
<dbReference type="SUPFAM" id="SSF53822">
    <property type="entry name" value="Periplasmic binding protein-like I"/>
    <property type="match status" value="1"/>
</dbReference>
<evidence type="ECO:0000259" key="4">
    <source>
        <dbReference type="Pfam" id="PF13407"/>
    </source>
</evidence>
<keyword evidence="3" id="KW-0732">Signal</keyword>
<keyword evidence="5" id="KW-0762">Sugar transport</keyword>
<proteinExistence type="inferred from homology"/>
<dbReference type="RefSeq" id="WP_173751930.1">
    <property type="nucleotide sequence ID" value="NZ_BAABXP010000001.1"/>
</dbReference>
<dbReference type="InterPro" id="IPR050555">
    <property type="entry name" value="Bact_Solute-Bind_Prot2"/>
</dbReference>
<keyword evidence="5" id="KW-0813">Transport</keyword>
<comment type="similarity">
    <text evidence="2">Belongs to the bacterial solute-binding protein 2 family.</text>
</comment>
<accession>A0ABV2LZI8</accession>
<evidence type="ECO:0000313" key="6">
    <source>
        <dbReference type="Proteomes" id="UP001549106"/>
    </source>
</evidence>
<sequence>MKKKIMALVLAASMITVPFATAYASEKDAAAEKTEESADETKETTESPVAGKKIAYIMYMTPATIFQMWSDSFTETAEKLGMQADTFFCNDSADTWKQTIEQCAQGGYDGLMVSHGGQEYAYDFLTGILEQYPDLKIATFDTPFKDANGEVAKIPGVVQFFQQDAGFASSLVESIMDMYPEKVEAGEPVNILQVQQGAGYNSPFDRRQIGYQPYEDEGKIKTVERIAPIDDQNATSSMRDVTAATLPKYGEGEIDGIWCCYDAYAQGVYQALVEANSDIPMVSVDICNEDIQFMQEGKNWKACATTNWSSNGEFACRVLALEMADQYEDIYAASCYYEDPGDWMEIPSVIVTQEMVTSKDGINIENLAEVAGEEYSDTSWMPTCDWMVDLLGH</sequence>
<evidence type="ECO:0000313" key="5">
    <source>
        <dbReference type="EMBL" id="MET3749619.1"/>
    </source>
</evidence>
<evidence type="ECO:0000256" key="3">
    <source>
        <dbReference type="SAM" id="SignalP"/>
    </source>
</evidence>
<gene>
    <name evidence="5" type="ORF">ABID24_000853</name>
</gene>
<feature type="domain" description="Periplasmic binding protein" evidence="4">
    <location>
        <begin position="54"/>
        <end position="320"/>
    </location>
</feature>
<dbReference type="InterPro" id="IPR025997">
    <property type="entry name" value="SBP_2_dom"/>
</dbReference>
<comment type="caution">
    <text evidence="5">The sequence shown here is derived from an EMBL/GenBank/DDBJ whole genome shotgun (WGS) entry which is preliminary data.</text>
</comment>
<feature type="signal peptide" evidence="3">
    <location>
        <begin position="1"/>
        <end position="22"/>
    </location>
</feature>